<feature type="domain" description="Alpha fucosidase A-like C-terminal" evidence="3">
    <location>
        <begin position="859"/>
        <end position="927"/>
    </location>
</feature>
<organism evidence="5 6">
    <name type="scientific">Niastella vici</name>
    <dbReference type="NCBI Taxonomy" id="1703345"/>
    <lineage>
        <taxon>Bacteria</taxon>
        <taxon>Pseudomonadati</taxon>
        <taxon>Bacteroidota</taxon>
        <taxon>Chitinophagia</taxon>
        <taxon>Chitinophagales</taxon>
        <taxon>Chitinophagaceae</taxon>
        <taxon>Niastella</taxon>
    </lineage>
</organism>
<sequence length="939" mass="104168">MHLKTIIRFSFLLAAVSPFSQTCAQQPLTLWYEQPAAAWTDALPLGNGRLGAMVFGGVGEEHLQLNEETLWNGRPRNYAHPGAVQYLQPIRLLLAEGKQAEAEAMASTYFMGLKDPDDSAYNIQKDAWFKKVRAQEALAAAGYNDTGWPAMQLPTPEGWERTSLMGTDGALWFRTSFEVPAKWLGKNLVLDLGRIRDMDFTYVNGKLVGSDEGISKKRKYIIPATLLKEGKNTVAIQVINFFDKGGFTGVKSGRTLVVYPEGGDVDSAALNNSWKYFIQDDNPPAMPRYEADYQPFGDLYFRFVHGNDYSNYKRSLDLDSALSKISYTVNGVTYDREYFISVPHQCLAMRFTASKPGALSMQALLNTPHRKYVVKKIDAHTLSVSLQVSNGVLKGVGYLYAVTSGGKLTVSDTAISIQQATEADLYFVAATNFKNYKEVSGDPVAACRTALARSQRTPYSAIKAAHVKDYRQLFNSFGFIVPAGKNAALPTNERIRQFNMQDDPSLVSLFVMYSRYLLIASSRPGTQPANLQGIWNDLLTPPWGSKYTTNINLQMNYWPAEVLNLPACTQPLFAMMKELAEVGKKTAQEHYGAPGWVLHHNTDLWRGTAPINASNHGIWVTGGAWLCLHLWEHFQFTQDTAFLREQYPIMRGAAQFFNKFLVKDPKTGYLISTPSNSPEHGGLVAGPTMDHQIIRELFRNTIAAAAVLKTDAAFSDTLKALIPQIAPNTIGKHDQLQEWMEDVDDIKDQHRHISHLWGVFPGADITWKDSALMKAARQSLLYRGDGGTGWSLAWKVNVWARFKDGDHALKMIKNLFTPAINELGYERGGVYNNLFDAHPPFQIDGNFGGASGIAEMLVQSHTGVIELLPALPSELPDGEVKGICARGGFVLDMKWSAGKLQLVKVLSKSGNTCHLKYGSQEIELATKKKGSYTFSGSLK</sequence>
<feature type="domain" description="Glycosyl hydrolase family 95 N-terminal" evidence="2">
    <location>
        <begin position="290"/>
        <end position="436"/>
    </location>
</feature>
<name>A0A1V9G6Z0_9BACT</name>
<dbReference type="STRING" id="1703345.A3860_13055"/>
<dbReference type="Pfam" id="PF14498">
    <property type="entry name" value="Glyco_hyd_65N_2"/>
    <property type="match status" value="2"/>
</dbReference>
<evidence type="ECO:0000259" key="2">
    <source>
        <dbReference type="Pfam" id="PF14498"/>
    </source>
</evidence>
<accession>A0A1V9G6Z0</accession>
<dbReference type="RefSeq" id="WP_081145356.1">
    <property type="nucleotide sequence ID" value="NZ_LVYD01000002.1"/>
</dbReference>
<feature type="signal peptide" evidence="1">
    <location>
        <begin position="1"/>
        <end position="24"/>
    </location>
</feature>
<dbReference type="InterPro" id="IPR008979">
    <property type="entry name" value="Galactose-bd-like_sf"/>
</dbReference>
<comment type="caution">
    <text evidence="5">The sequence shown here is derived from an EMBL/GenBank/DDBJ whole genome shotgun (WGS) entry which is preliminary data.</text>
</comment>
<dbReference type="Pfam" id="PF21307">
    <property type="entry name" value="Glyco_hydro_95_C"/>
    <property type="match status" value="1"/>
</dbReference>
<dbReference type="SUPFAM" id="SSF49785">
    <property type="entry name" value="Galactose-binding domain-like"/>
    <property type="match status" value="1"/>
</dbReference>
<dbReference type="Gene3D" id="1.50.10.10">
    <property type="match status" value="1"/>
</dbReference>
<feature type="domain" description="Glycosyl hydrolase family 95 N-terminal" evidence="2">
    <location>
        <begin position="30"/>
        <end position="114"/>
    </location>
</feature>
<dbReference type="Pfam" id="PF22124">
    <property type="entry name" value="Glyco_hydro_95_cat"/>
    <property type="match status" value="1"/>
</dbReference>
<dbReference type="Gene3D" id="2.60.120.260">
    <property type="entry name" value="Galactose-binding domain-like"/>
    <property type="match status" value="1"/>
</dbReference>
<dbReference type="Proteomes" id="UP000192796">
    <property type="component" value="Unassembled WGS sequence"/>
</dbReference>
<feature type="domain" description="Glycosyl hydrolase family 95 catalytic" evidence="4">
    <location>
        <begin position="459"/>
        <end position="857"/>
    </location>
</feature>
<protein>
    <submittedName>
        <fullName evidence="5">Alpha-L-fucosidase</fullName>
    </submittedName>
</protein>
<dbReference type="InterPro" id="IPR027414">
    <property type="entry name" value="GH95_N_dom"/>
</dbReference>
<evidence type="ECO:0000259" key="3">
    <source>
        <dbReference type="Pfam" id="PF21307"/>
    </source>
</evidence>
<dbReference type="EMBL" id="LVYD01000002">
    <property type="protein sequence ID" value="OQP66415.1"/>
    <property type="molecule type" value="Genomic_DNA"/>
</dbReference>
<dbReference type="PANTHER" id="PTHR31084:SF0">
    <property type="entry name" value="ALPHA-L-FUCOSIDASE 2"/>
    <property type="match status" value="1"/>
</dbReference>
<proteinExistence type="predicted"/>
<feature type="chain" id="PRO_5012370632" evidence="1">
    <location>
        <begin position="25"/>
        <end position="939"/>
    </location>
</feature>
<evidence type="ECO:0000313" key="6">
    <source>
        <dbReference type="Proteomes" id="UP000192796"/>
    </source>
</evidence>
<dbReference type="Gene3D" id="2.70.98.50">
    <property type="entry name" value="putative glycoside hydrolase family protein from bacillus halodurans"/>
    <property type="match status" value="1"/>
</dbReference>
<keyword evidence="1" id="KW-0732">Signal</keyword>
<dbReference type="PANTHER" id="PTHR31084">
    <property type="entry name" value="ALPHA-L-FUCOSIDASE 2"/>
    <property type="match status" value="1"/>
</dbReference>
<evidence type="ECO:0000259" key="4">
    <source>
        <dbReference type="Pfam" id="PF22124"/>
    </source>
</evidence>
<dbReference type="OrthoDB" id="9768507at2"/>
<dbReference type="InterPro" id="IPR012341">
    <property type="entry name" value="6hp_glycosidase-like_sf"/>
</dbReference>
<dbReference type="SUPFAM" id="SSF48208">
    <property type="entry name" value="Six-hairpin glycosidases"/>
    <property type="match status" value="1"/>
</dbReference>
<reference evidence="5 6" key="1">
    <citation type="submission" date="2016-03" db="EMBL/GenBank/DDBJ databases">
        <title>Niastella vici sp. nov., isolated from farmland soil.</title>
        <authorList>
            <person name="Chen L."/>
            <person name="Wang D."/>
            <person name="Yang S."/>
            <person name="Wang G."/>
        </authorList>
    </citation>
    <scope>NUCLEOTIDE SEQUENCE [LARGE SCALE GENOMIC DNA]</scope>
    <source>
        <strain evidence="5 6">DJ57</strain>
    </source>
</reference>
<dbReference type="GO" id="GO:0004560">
    <property type="term" value="F:alpha-L-fucosidase activity"/>
    <property type="evidence" value="ECO:0007669"/>
    <property type="project" value="TreeGrafter"/>
</dbReference>
<dbReference type="AlphaFoldDB" id="A0A1V9G6Z0"/>
<evidence type="ECO:0000256" key="1">
    <source>
        <dbReference type="SAM" id="SignalP"/>
    </source>
</evidence>
<dbReference type="InterPro" id="IPR054363">
    <property type="entry name" value="GH95_cat"/>
</dbReference>
<keyword evidence="6" id="KW-1185">Reference proteome</keyword>
<dbReference type="InterPro" id="IPR049053">
    <property type="entry name" value="AFCA-like_C"/>
</dbReference>
<evidence type="ECO:0000313" key="5">
    <source>
        <dbReference type="EMBL" id="OQP66415.1"/>
    </source>
</evidence>
<gene>
    <name evidence="5" type="ORF">A3860_13055</name>
</gene>
<dbReference type="InterPro" id="IPR008928">
    <property type="entry name" value="6-hairpin_glycosidase_sf"/>
</dbReference>
<dbReference type="GO" id="GO:0005975">
    <property type="term" value="P:carbohydrate metabolic process"/>
    <property type="evidence" value="ECO:0007669"/>
    <property type="project" value="InterPro"/>
</dbReference>